<evidence type="ECO:0000256" key="1">
    <source>
        <dbReference type="SAM" id="MobiDB-lite"/>
    </source>
</evidence>
<dbReference type="Proteomes" id="UP001321481">
    <property type="component" value="Unassembled WGS sequence"/>
</dbReference>
<reference evidence="2 3" key="1">
    <citation type="submission" date="2023-05" db="EMBL/GenBank/DDBJ databases">
        <title>Microbacterium dauci sp.nov., Isolated from Carrot Rhizosphere Soil.</title>
        <authorList>
            <person name="Xiao Z."/>
            <person name="Zheng J."/>
        </authorList>
    </citation>
    <scope>NUCLEOTIDE SEQUENCE [LARGE SCALE GENOMIC DNA]</scope>
    <source>
        <strain evidence="2 3">LX3-4</strain>
    </source>
</reference>
<dbReference type="RefSeq" id="WP_283717071.1">
    <property type="nucleotide sequence ID" value="NZ_JASJND010000007.1"/>
</dbReference>
<gene>
    <name evidence="2" type="ORF">QNI14_13145</name>
</gene>
<proteinExistence type="predicted"/>
<evidence type="ECO:0000313" key="2">
    <source>
        <dbReference type="EMBL" id="MDJ1115393.1"/>
    </source>
</evidence>
<sequence length="100" mass="11175">MTAKHATPEWRRTVRLVRAQVAQAWARGNDVTCWRHGHLIPEGAPYDVGHIHPDGGEHIDNAAPECRRGNRSHGGKLGARITNARRTPTRTTRLDTPTWA</sequence>
<accession>A0ABT6ZHK4</accession>
<protein>
    <recommendedName>
        <fullName evidence="4">HNH endonuclease</fullName>
    </recommendedName>
</protein>
<evidence type="ECO:0000313" key="3">
    <source>
        <dbReference type="Proteomes" id="UP001321481"/>
    </source>
</evidence>
<feature type="region of interest" description="Disordered" evidence="1">
    <location>
        <begin position="66"/>
        <end position="100"/>
    </location>
</feature>
<comment type="caution">
    <text evidence="2">The sequence shown here is derived from an EMBL/GenBank/DDBJ whole genome shotgun (WGS) entry which is preliminary data.</text>
</comment>
<keyword evidence="3" id="KW-1185">Reference proteome</keyword>
<feature type="compositionally biased region" description="Low complexity" evidence="1">
    <location>
        <begin position="80"/>
        <end position="100"/>
    </location>
</feature>
<organism evidence="2 3">
    <name type="scientific">Microbacterium dauci</name>
    <dbReference type="NCBI Taxonomy" id="3048008"/>
    <lineage>
        <taxon>Bacteria</taxon>
        <taxon>Bacillati</taxon>
        <taxon>Actinomycetota</taxon>
        <taxon>Actinomycetes</taxon>
        <taxon>Micrococcales</taxon>
        <taxon>Microbacteriaceae</taxon>
        <taxon>Microbacterium</taxon>
    </lineage>
</organism>
<name>A0ABT6ZHK4_9MICO</name>
<dbReference type="EMBL" id="JASJND010000007">
    <property type="protein sequence ID" value="MDJ1115393.1"/>
    <property type="molecule type" value="Genomic_DNA"/>
</dbReference>
<evidence type="ECO:0008006" key="4">
    <source>
        <dbReference type="Google" id="ProtNLM"/>
    </source>
</evidence>